<dbReference type="OrthoDB" id="9786194at2"/>
<dbReference type="EMBL" id="CP026538">
    <property type="protein sequence ID" value="QAZ67311.1"/>
    <property type="molecule type" value="Genomic_DNA"/>
</dbReference>
<dbReference type="SUPFAM" id="SSF53335">
    <property type="entry name" value="S-adenosyl-L-methionine-dependent methyltransferases"/>
    <property type="match status" value="1"/>
</dbReference>
<evidence type="ECO:0000259" key="1">
    <source>
        <dbReference type="Pfam" id="PF08241"/>
    </source>
</evidence>
<dbReference type="RefSeq" id="WP_129351783.1">
    <property type="nucleotide sequence ID" value="NZ_CP026538.1"/>
</dbReference>
<dbReference type="InterPro" id="IPR029063">
    <property type="entry name" value="SAM-dependent_MTases_sf"/>
</dbReference>
<dbReference type="KEGG" id="dcb:C3Y92_08760"/>
<feature type="domain" description="Methyltransferase type 11" evidence="1">
    <location>
        <begin position="44"/>
        <end position="143"/>
    </location>
</feature>
<dbReference type="PANTHER" id="PTHR42912">
    <property type="entry name" value="METHYLTRANSFERASE"/>
    <property type="match status" value="1"/>
</dbReference>
<dbReference type="Pfam" id="PF08241">
    <property type="entry name" value="Methyltransf_11"/>
    <property type="match status" value="1"/>
</dbReference>
<dbReference type="InterPro" id="IPR050508">
    <property type="entry name" value="Methyltransf_Superfamily"/>
</dbReference>
<dbReference type="Proteomes" id="UP000293296">
    <property type="component" value="Chromosome"/>
</dbReference>
<keyword evidence="3" id="KW-1185">Reference proteome</keyword>
<reference evidence="2 3" key="1">
    <citation type="submission" date="2018-02" db="EMBL/GenBank/DDBJ databases">
        <title>Genome sequence of Desulfovibrio carbinolicus DSM 3852.</title>
        <authorList>
            <person name="Wilbanks E."/>
            <person name="Skennerton C.T."/>
            <person name="Orphan V.J."/>
        </authorList>
    </citation>
    <scope>NUCLEOTIDE SEQUENCE [LARGE SCALE GENOMIC DNA]</scope>
    <source>
        <strain evidence="2 3">DSM 3852</strain>
    </source>
</reference>
<dbReference type="PANTHER" id="PTHR42912:SF95">
    <property type="entry name" value="METHYLTRANSFERASE TYPE 11 DOMAIN-CONTAINING PROTEIN"/>
    <property type="match status" value="1"/>
</dbReference>
<dbReference type="Gene3D" id="3.40.50.150">
    <property type="entry name" value="Vaccinia Virus protein VP39"/>
    <property type="match status" value="1"/>
</dbReference>
<name>A0A4P6HJL7_9BACT</name>
<dbReference type="GO" id="GO:0008757">
    <property type="term" value="F:S-adenosylmethionine-dependent methyltransferase activity"/>
    <property type="evidence" value="ECO:0007669"/>
    <property type="project" value="InterPro"/>
</dbReference>
<evidence type="ECO:0000313" key="3">
    <source>
        <dbReference type="Proteomes" id="UP000293296"/>
    </source>
</evidence>
<organism evidence="2 3">
    <name type="scientific">Solidesulfovibrio carbinolicus</name>
    <dbReference type="NCBI Taxonomy" id="296842"/>
    <lineage>
        <taxon>Bacteria</taxon>
        <taxon>Pseudomonadati</taxon>
        <taxon>Thermodesulfobacteriota</taxon>
        <taxon>Desulfovibrionia</taxon>
        <taxon>Desulfovibrionales</taxon>
        <taxon>Desulfovibrionaceae</taxon>
        <taxon>Solidesulfovibrio</taxon>
    </lineage>
</organism>
<proteinExistence type="predicted"/>
<dbReference type="InterPro" id="IPR013216">
    <property type="entry name" value="Methyltransf_11"/>
</dbReference>
<evidence type="ECO:0000313" key="2">
    <source>
        <dbReference type="EMBL" id="QAZ67311.1"/>
    </source>
</evidence>
<dbReference type="CDD" id="cd02440">
    <property type="entry name" value="AdoMet_MTases"/>
    <property type="match status" value="1"/>
</dbReference>
<dbReference type="AlphaFoldDB" id="A0A4P6HJL7"/>
<accession>A0A4P6HJL7</accession>
<sequence length="259" mass="27817">MSSYDIRRRFDRAGAGYESVAVVQARVAEELARRCPEHLTGRVLEIGAGSGLLTRRLAPRLLTTGPAGQSDSLYVALDLSPGMLAHGAMPPGVVRLAANGEQAPLVAGSFDFLASASAMHWYADPARSLAANLRLLRPGGRFALAFYLEGTLSELDEASRATGFGSVYPMRPEHWWRETLAALPGIVWEMTTARHTVVHADVREMLRSLQGAGVTHTPSKRAGSPGKYRGFTRYYQSRFAREGGVAAGYVVAMATGGAI</sequence>
<protein>
    <submittedName>
        <fullName evidence="2">Biotin synthase</fullName>
    </submittedName>
</protein>
<gene>
    <name evidence="2" type="ORF">C3Y92_08760</name>
</gene>